<reference evidence="9" key="1">
    <citation type="submission" date="2022-08" db="EMBL/GenBank/DDBJ databases">
        <title>The genomic sequence of strain Paenibacillus sp. SCIV0701.</title>
        <authorList>
            <person name="Zhao H."/>
        </authorList>
    </citation>
    <scope>NUCLEOTIDE SEQUENCE</scope>
    <source>
        <strain evidence="9">SCIV0701</strain>
    </source>
</reference>
<dbReference type="EC" id="3.2.1.73" evidence="3"/>
<evidence type="ECO:0000256" key="4">
    <source>
        <dbReference type="ARBA" id="ARBA00022729"/>
    </source>
</evidence>
<dbReference type="InterPro" id="IPR050546">
    <property type="entry name" value="Glycosyl_Hydrlase_16"/>
</dbReference>
<evidence type="ECO:0000256" key="3">
    <source>
        <dbReference type="ARBA" id="ARBA00012690"/>
    </source>
</evidence>
<dbReference type="InterPro" id="IPR008264">
    <property type="entry name" value="Beta_glucanase"/>
</dbReference>
<dbReference type="Pfam" id="PF02018">
    <property type="entry name" value="CBM_4_9"/>
    <property type="match status" value="1"/>
</dbReference>
<evidence type="ECO:0000256" key="5">
    <source>
        <dbReference type="ARBA" id="ARBA00022801"/>
    </source>
</evidence>
<gene>
    <name evidence="9" type="ORF">NQZ67_12925</name>
</gene>
<keyword evidence="6" id="KW-0326">Glycosidase</keyword>
<dbReference type="PROSITE" id="PS01034">
    <property type="entry name" value="GH16_1"/>
    <property type="match status" value="1"/>
</dbReference>
<comment type="catalytic activity">
    <reaction evidence="1">
        <text>Hydrolysis of (1-&gt;4)-beta-D-glucosidic linkages in beta-D-glucans containing (1-&gt;3)- and (1-&gt;4)-bonds.</text>
        <dbReference type="EC" id="3.2.1.73"/>
    </reaction>
</comment>
<dbReference type="InterPro" id="IPR008979">
    <property type="entry name" value="Galactose-bd-like_sf"/>
</dbReference>
<name>A0A9X2S8U3_9BACL</name>
<evidence type="ECO:0000256" key="2">
    <source>
        <dbReference type="ARBA" id="ARBA00006865"/>
    </source>
</evidence>
<dbReference type="InterPro" id="IPR013320">
    <property type="entry name" value="ConA-like_dom_sf"/>
</dbReference>
<keyword evidence="10" id="KW-1185">Reference proteome</keyword>
<feature type="active site" description="Proton donor" evidence="7">
    <location>
        <position position="293"/>
    </location>
</feature>
<comment type="similarity">
    <text evidence="2">Belongs to the glycosyl hydrolase 16 family.</text>
</comment>
<dbReference type="EMBL" id="JANIPJ010000008">
    <property type="protein sequence ID" value="MCR2804784.1"/>
    <property type="molecule type" value="Genomic_DNA"/>
</dbReference>
<comment type="caution">
    <text evidence="9">The sequence shown here is derived from an EMBL/GenBank/DDBJ whole genome shotgun (WGS) entry which is preliminary data.</text>
</comment>
<feature type="active site" description="Nucleophile" evidence="7">
    <location>
        <position position="288"/>
    </location>
</feature>
<evidence type="ECO:0000256" key="1">
    <source>
        <dbReference type="ARBA" id="ARBA00000481"/>
    </source>
</evidence>
<dbReference type="InterPro" id="IPR008263">
    <property type="entry name" value="GH16_AS"/>
</dbReference>
<dbReference type="PANTHER" id="PTHR10963:SF55">
    <property type="entry name" value="GLYCOSIDE HYDROLASE FAMILY 16 PROTEIN"/>
    <property type="match status" value="1"/>
</dbReference>
<dbReference type="SUPFAM" id="SSF49899">
    <property type="entry name" value="Concanavalin A-like lectins/glucanases"/>
    <property type="match status" value="2"/>
</dbReference>
<feature type="domain" description="GH16" evidence="8">
    <location>
        <begin position="34"/>
        <end position="405"/>
    </location>
</feature>
<accession>A0A9X2S8U3</accession>
<dbReference type="AlphaFoldDB" id="A0A9X2S8U3"/>
<dbReference type="Pfam" id="PF00722">
    <property type="entry name" value="Glyco_hydro_16"/>
    <property type="match status" value="1"/>
</dbReference>
<dbReference type="PROSITE" id="PS51762">
    <property type="entry name" value="GH16_2"/>
    <property type="match status" value="1"/>
</dbReference>
<dbReference type="PRINTS" id="PR00737">
    <property type="entry name" value="GLHYDRLASE16"/>
</dbReference>
<evidence type="ECO:0000256" key="6">
    <source>
        <dbReference type="ARBA" id="ARBA00023295"/>
    </source>
</evidence>
<dbReference type="SUPFAM" id="SSF49785">
    <property type="entry name" value="Galactose-binding domain-like"/>
    <property type="match status" value="1"/>
</dbReference>
<evidence type="ECO:0000313" key="9">
    <source>
        <dbReference type="EMBL" id="MCR2804784.1"/>
    </source>
</evidence>
<protein>
    <recommendedName>
        <fullName evidence="3">licheninase</fullName>
        <ecNumber evidence="3">3.2.1.73</ecNumber>
    </recommendedName>
</protein>
<dbReference type="Proteomes" id="UP001141950">
    <property type="component" value="Unassembled WGS sequence"/>
</dbReference>
<organism evidence="9 10">
    <name type="scientific">Paenibacillus soyae</name>
    <dbReference type="NCBI Taxonomy" id="2969249"/>
    <lineage>
        <taxon>Bacteria</taxon>
        <taxon>Bacillati</taxon>
        <taxon>Bacillota</taxon>
        <taxon>Bacilli</taxon>
        <taxon>Bacillales</taxon>
        <taxon>Paenibacillaceae</taxon>
        <taxon>Paenibacillus</taxon>
    </lineage>
</organism>
<keyword evidence="5" id="KW-0378">Hydrolase</keyword>
<proteinExistence type="inferred from homology"/>
<evidence type="ECO:0000259" key="8">
    <source>
        <dbReference type="PROSITE" id="PS51762"/>
    </source>
</evidence>
<dbReference type="InterPro" id="IPR000757">
    <property type="entry name" value="Beta-glucanase-like"/>
</dbReference>
<keyword evidence="4" id="KW-0732">Signal</keyword>
<evidence type="ECO:0000313" key="10">
    <source>
        <dbReference type="Proteomes" id="UP001141950"/>
    </source>
</evidence>
<dbReference type="GO" id="GO:0042972">
    <property type="term" value="F:licheninase activity"/>
    <property type="evidence" value="ECO:0007669"/>
    <property type="project" value="UniProtKB-EC"/>
</dbReference>
<sequence>MAKVLKGKIVFLLFIMVIITAPVSYGVQSSQAAVSWPASDPSNTGGWSVNETFSDEFNGSSLNTSKWLNKHTYWSGRNPSQFDPSNVWVSNGTAKLRTKNENLIKNGSFETGNLSNWSAWGSGAKSASVSAKYRDLYGVVINGQGAVQQIITGLQPNTTYKLSAWLKKGSGSKVKVGVKNYGSTEKLKEVTSSSWTLGTVEFTTGSTNTSAEVYVYNAGGSGIVYGDEVAVVRKVNAASGETMLNDNYITSAVIQSKTKAAYGYYEVRMKAADASHTSSFWLQGNYSEIDVVEAVGNSTRNTHKDTIMPTNTHDFRNGWANDIADPFDYQTNVRLAANYHIYGVEWSQTQIKWYFDGQLIRTKPHSFMHENQYIFLDTEIFEWDGLPGDSLNSLFEVDYIRAWHK</sequence>
<dbReference type="Gene3D" id="2.60.120.200">
    <property type="match status" value="2"/>
</dbReference>
<dbReference type="RefSeq" id="WP_257446115.1">
    <property type="nucleotide sequence ID" value="NZ_JANIPJ010000008.1"/>
</dbReference>
<dbReference type="InterPro" id="IPR003305">
    <property type="entry name" value="CenC_carb-bd"/>
</dbReference>
<evidence type="ECO:0000256" key="7">
    <source>
        <dbReference type="PIRSR" id="PIRSR608264-1"/>
    </source>
</evidence>
<dbReference type="PANTHER" id="PTHR10963">
    <property type="entry name" value="GLYCOSYL HYDROLASE-RELATED"/>
    <property type="match status" value="1"/>
</dbReference>
<dbReference type="GO" id="GO:0005975">
    <property type="term" value="P:carbohydrate metabolic process"/>
    <property type="evidence" value="ECO:0007669"/>
    <property type="project" value="InterPro"/>
</dbReference>